<sequence>MNASHESKPARPIWRIPLVLAFLTCTGLLAALLGNGLGWRGYAWACLATPIVVMIRYACFARE</sequence>
<name>A0A494XBV1_9BURK</name>
<dbReference type="Proteomes" id="UP000270342">
    <property type="component" value="Unassembled WGS sequence"/>
</dbReference>
<keyword evidence="1" id="KW-1133">Transmembrane helix</keyword>
<evidence type="ECO:0000313" key="3">
    <source>
        <dbReference type="Proteomes" id="UP000270342"/>
    </source>
</evidence>
<evidence type="ECO:0000256" key="1">
    <source>
        <dbReference type="SAM" id="Phobius"/>
    </source>
</evidence>
<proteinExistence type="predicted"/>
<keyword evidence="1" id="KW-0812">Transmembrane</keyword>
<evidence type="ECO:0000313" key="2">
    <source>
        <dbReference type="EMBL" id="RKP47111.1"/>
    </source>
</evidence>
<accession>A0A494XBV1</accession>
<feature type="transmembrane region" description="Helical" evidence="1">
    <location>
        <begin position="39"/>
        <end position="59"/>
    </location>
</feature>
<dbReference type="RefSeq" id="WP_121089934.1">
    <property type="nucleotide sequence ID" value="NZ_RBZU01000013.1"/>
</dbReference>
<feature type="transmembrane region" description="Helical" evidence="1">
    <location>
        <begin position="12"/>
        <end position="33"/>
    </location>
</feature>
<dbReference type="EMBL" id="RBZU01000013">
    <property type="protein sequence ID" value="RKP47111.1"/>
    <property type="molecule type" value="Genomic_DNA"/>
</dbReference>
<comment type="caution">
    <text evidence="2">The sequence shown here is derived from an EMBL/GenBank/DDBJ whole genome shotgun (WGS) entry which is preliminary data.</text>
</comment>
<reference evidence="2 3" key="1">
    <citation type="submission" date="2018-10" db="EMBL/GenBank/DDBJ databases">
        <title>Robbsia sp. DHC34, isolated from soil.</title>
        <authorList>
            <person name="Gao Z.-H."/>
            <person name="Qiu L.-H."/>
        </authorList>
    </citation>
    <scope>NUCLEOTIDE SEQUENCE [LARGE SCALE GENOMIC DNA]</scope>
    <source>
        <strain evidence="2 3">DHC34</strain>
    </source>
</reference>
<keyword evidence="1" id="KW-0472">Membrane</keyword>
<evidence type="ECO:0008006" key="4">
    <source>
        <dbReference type="Google" id="ProtNLM"/>
    </source>
</evidence>
<gene>
    <name evidence="2" type="ORF">D7S86_23470</name>
</gene>
<organism evidence="2 3">
    <name type="scientific">Pararobbsia silviterrae</name>
    <dbReference type="NCBI Taxonomy" id="1792498"/>
    <lineage>
        <taxon>Bacteria</taxon>
        <taxon>Pseudomonadati</taxon>
        <taxon>Pseudomonadota</taxon>
        <taxon>Betaproteobacteria</taxon>
        <taxon>Burkholderiales</taxon>
        <taxon>Burkholderiaceae</taxon>
        <taxon>Pararobbsia</taxon>
    </lineage>
</organism>
<protein>
    <recommendedName>
        <fullName evidence="4">DUF2244 domain-containing protein</fullName>
    </recommendedName>
</protein>
<keyword evidence="3" id="KW-1185">Reference proteome</keyword>
<dbReference type="AlphaFoldDB" id="A0A494XBV1"/>